<dbReference type="InterPro" id="IPR035093">
    <property type="entry name" value="RelE/ParE_toxin_dom_sf"/>
</dbReference>
<name>A0A1H6MKG0_9GAMM</name>
<evidence type="ECO:0000313" key="8">
    <source>
        <dbReference type="Proteomes" id="UP000199371"/>
    </source>
</evidence>
<keyword evidence="4" id="KW-0255">Endonuclease</keyword>
<evidence type="ECO:0000256" key="1">
    <source>
        <dbReference type="ARBA" id="ARBA00008172"/>
    </source>
</evidence>
<dbReference type="RefSeq" id="WP_092793906.1">
    <property type="nucleotide sequence ID" value="NZ_DASWWU010000005.1"/>
</dbReference>
<organism evidence="7 8">
    <name type="scientific">Rheinheimera pacifica</name>
    <dbReference type="NCBI Taxonomy" id="173990"/>
    <lineage>
        <taxon>Bacteria</taxon>
        <taxon>Pseudomonadati</taxon>
        <taxon>Pseudomonadota</taxon>
        <taxon>Gammaproteobacteria</taxon>
        <taxon>Chromatiales</taxon>
        <taxon>Chromatiaceae</taxon>
        <taxon>Rheinheimera</taxon>
    </lineage>
</organism>
<dbReference type="GO" id="GO:0004519">
    <property type="term" value="F:endonuclease activity"/>
    <property type="evidence" value="ECO:0007669"/>
    <property type="project" value="UniProtKB-KW"/>
</dbReference>
<dbReference type="OrthoDB" id="9801102at2"/>
<evidence type="ECO:0000313" key="7">
    <source>
        <dbReference type="EMBL" id="SEH98078.1"/>
    </source>
</evidence>
<dbReference type="InterPro" id="IPR009614">
    <property type="entry name" value="YoeB_toxin"/>
</dbReference>
<dbReference type="Gene3D" id="3.30.2310.20">
    <property type="entry name" value="RelE-like"/>
    <property type="match status" value="1"/>
</dbReference>
<sequence>MNKKKVKPGVAFDASAWDDYQYFKQYDKKLSARIDDLIKEAMRSPLEGKGKPERLVGDFAGFYSRRIDREHRLVYTYTDGYLIIAQCRFHY</sequence>
<dbReference type="Proteomes" id="UP000199371">
    <property type="component" value="Unassembled WGS sequence"/>
</dbReference>
<evidence type="ECO:0000256" key="5">
    <source>
        <dbReference type="ARBA" id="ARBA00022801"/>
    </source>
</evidence>
<protein>
    <recommendedName>
        <fullName evidence="6">Putative mRNA interferase YoeB</fullName>
    </recommendedName>
</protein>
<dbReference type="GO" id="GO:0016787">
    <property type="term" value="F:hydrolase activity"/>
    <property type="evidence" value="ECO:0007669"/>
    <property type="project" value="UniProtKB-KW"/>
</dbReference>
<comment type="similarity">
    <text evidence="1">Belongs to the YoeB family.</text>
</comment>
<keyword evidence="3" id="KW-0540">Nuclease</keyword>
<gene>
    <name evidence="7" type="ORF">SAMN05660691_02586</name>
</gene>
<dbReference type="SUPFAM" id="SSF143011">
    <property type="entry name" value="RelE-like"/>
    <property type="match status" value="1"/>
</dbReference>
<dbReference type="GO" id="GO:0006401">
    <property type="term" value="P:RNA catabolic process"/>
    <property type="evidence" value="ECO:0007669"/>
    <property type="project" value="InterPro"/>
</dbReference>
<keyword evidence="5" id="KW-0378">Hydrolase</keyword>
<reference evidence="8" key="1">
    <citation type="submission" date="2016-10" db="EMBL/GenBank/DDBJ databases">
        <authorList>
            <person name="Varghese N."/>
            <person name="Submissions S."/>
        </authorList>
    </citation>
    <scope>NUCLEOTIDE SEQUENCE [LARGE SCALE GENOMIC DNA]</scope>
    <source>
        <strain evidence="8">DSM 17616</strain>
    </source>
</reference>
<proteinExistence type="inferred from homology"/>
<evidence type="ECO:0000256" key="2">
    <source>
        <dbReference type="ARBA" id="ARBA00022649"/>
    </source>
</evidence>
<dbReference type="NCBIfam" id="TIGR02116">
    <property type="entry name" value="toxin_Txe_YoeB"/>
    <property type="match status" value="1"/>
</dbReference>
<keyword evidence="8" id="KW-1185">Reference proteome</keyword>
<dbReference type="STRING" id="173990.SAMN05660691_02586"/>
<keyword evidence="2" id="KW-1277">Toxin-antitoxin system</keyword>
<evidence type="ECO:0000256" key="3">
    <source>
        <dbReference type="ARBA" id="ARBA00022722"/>
    </source>
</evidence>
<dbReference type="EMBL" id="FNXF01000009">
    <property type="protein sequence ID" value="SEH98078.1"/>
    <property type="molecule type" value="Genomic_DNA"/>
</dbReference>
<dbReference type="AlphaFoldDB" id="A0A1H6MKG0"/>
<dbReference type="Pfam" id="PF06769">
    <property type="entry name" value="YoeB_toxin"/>
    <property type="match status" value="1"/>
</dbReference>
<accession>A0A1H6MKG0</accession>
<evidence type="ECO:0000256" key="4">
    <source>
        <dbReference type="ARBA" id="ARBA00022759"/>
    </source>
</evidence>
<evidence type="ECO:0000256" key="6">
    <source>
        <dbReference type="ARBA" id="ARBA00030388"/>
    </source>
</evidence>
<dbReference type="PANTHER" id="PTHR38039:SF1">
    <property type="entry name" value="TOXIN YOEB"/>
    <property type="match status" value="1"/>
</dbReference>
<dbReference type="PANTHER" id="PTHR38039">
    <property type="entry name" value="TOXIN YOEB"/>
    <property type="match status" value="1"/>
</dbReference>